<dbReference type="Gene3D" id="3.40.50.2000">
    <property type="entry name" value="Glycogen Phosphorylase B"/>
    <property type="match status" value="1"/>
</dbReference>
<dbReference type="Pfam" id="PF00534">
    <property type="entry name" value="Glycos_transf_1"/>
    <property type="match status" value="1"/>
</dbReference>
<dbReference type="OrthoDB" id="283809at2"/>
<dbReference type="Proteomes" id="UP000215144">
    <property type="component" value="Chromosome 1"/>
</dbReference>
<accession>A0A239WMT5</accession>
<dbReference type="SUPFAM" id="SSF53756">
    <property type="entry name" value="UDP-Glycosyltransferase/glycogen phosphorylase"/>
    <property type="match status" value="1"/>
</dbReference>
<dbReference type="AlphaFoldDB" id="A0A239WMT5"/>
<gene>
    <name evidence="2" type="ORF">SAMEA4504048_00416</name>
</gene>
<organism evidence="2 3">
    <name type="scientific">Streptococcus acidominimus</name>
    <dbReference type="NCBI Taxonomy" id="1326"/>
    <lineage>
        <taxon>Bacteria</taxon>
        <taxon>Bacillati</taxon>
        <taxon>Bacillota</taxon>
        <taxon>Bacilli</taxon>
        <taxon>Lactobacillales</taxon>
        <taxon>Streptococcaceae</taxon>
        <taxon>Streptococcus</taxon>
    </lineage>
</organism>
<dbReference type="KEGG" id="saco:SAME_00416"/>
<dbReference type="GO" id="GO:0016757">
    <property type="term" value="F:glycosyltransferase activity"/>
    <property type="evidence" value="ECO:0007669"/>
    <property type="project" value="InterPro"/>
</dbReference>
<protein>
    <submittedName>
        <fullName evidence="2">Glycosyltransferase</fullName>
    </submittedName>
</protein>
<dbReference type="EMBL" id="LT906454">
    <property type="protein sequence ID" value="SNV34924.1"/>
    <property type="molecule type" value="Genomic_DNA"/>
</dbReference>
<reference evidence="2 3" key="1">
    <citation type="submission" date="2017-06" db="EMBL/GenBank/DDBJ databases">
        <authorList>
            <consortium name="Pathogen Informatics"/>
        </authorList>
    </citation>
    <scope>NUCLEOTIDE SEQUENCE [LARGE SCALE GENOMIC DNA]</scope>
    <source>
        <strain evidence="2 3">NCTC11291</strain>
    </source>
</reference>
<proteinExistence type="predicted"/>
<dbReference type="RefSeq" id="WP_095121742.1">
    <property type="nucleotide sequence ID" value="NZ_LT906454.1"/>
</dbReference>
<sequence length="458" mass="52215">MKVITLRRNFRPVSFGYETSQIYRHQILSQEGIDNEYLVTTPFLSMYWWLRIAQMGFQADCFKILPHLYSDLSDRKHTMTVEAFEHSIGNPSVLNTSDSGTTYQLPDGFLDTIVSNTGHVLRAIKRNSSLQVVEDSIVTEGLFYTDYRNGHFAYFNKDGSLSIQGETNGRETYYRLPNQSHIQVTEADLVIDYLGKTASKNLVIINDQLQERMDEVVQFCEGHSIRYYDFLHYDKYYSNDHRLLANPKPVRNNTLVASPYIIDKLKQEGIETRFVNPIGVEPSRDLPNLTCNRFVLIGNFTRQKRINMAIEAFSLLPELTLDIYGGTLADFQAMYPTENIPENVHFKGMIASKAIRHQEYMGYLSCSETEMYANSLVESLGAGLLPILSDVDFAHSKTLRDLQMDTAFTDTDSLVAVLKRVAELSLEAKTSLAYKILAYAENFNHAKAKESLLQVLTC</sequence>
<evidence type="ECO:0000313" key="2">
    <source>
        <dbReference type="EMBL" id="SNV34924.1"/>
    </source>
</evidence>
<evidence type="ECO:0000313" key="3">
    <source>
        <dbReference type="Proteomes" id="UP000215144"/>
    </source>
</evidence>
<evidence type="ECO:0000259" key="1">
    <source>
        <dbReference type="Pfam" id="PF00534"/>
    </source>
</evidence>
<keyword evidence="2" id="KW-0808">Transferase</keyword>
<name>A0A239WMT5_STRAI</name>
<dbReference type="InterPro" id="IPR001296">
    <property type="entry name" value="Glyco_trans_1"/>
</dbReference>
<feature type="domain" description="Glycosyl transferase family 1" evidence="1">
    <location>
        <begin position="292"/>
        <end position="404"/>
    </location>
</feature>